<protein>
    <submittedName>
        <fullName evidence="1">Uncharacterized protein</fullName>
    </submittedName>
</protein>
<dbReference type="Proteomes" id="UP000198287">
    <property type="component" value="Unassembled WGS sequence"/>
</dbReference>
<sequence>MTTSLTFLGDLRISHQPSTPRGYQQTYGAISTSPSTWSEFETVWFLTSTKSAAKPVNPPAIAFACLIKFPVLNGQQSSNNHGFTPHAQHLNFHRLQTSPIFYLMTQHLMRTKVLILILMYS</sequence>
<evidence type="ECO:0000313" key="1">
    <source>
        <dbReference type="EMBL" id="OXA46225.1"/>
    </source>
</evidence>
<evidence type="ECO:0000313" key="2">
    <source>
        <dbReference type="Proteomes" id="UP000198287"/>
    </source>
</evidence>
<dbReference type="EMBL" id="LNIX01000016">
    <property type="protein sequence ID" value="OXA46225.1"/>
    <property type="molecule type" value="Genomic_DNA"/>
</dbReference>
<proteinExistence type="predicted"/>
<accession>A0A226DL08</accession>
<name>A0A226DL08_FOLCA</name>
<organism evidence="1 2">
    <name type="scientific">Folsomia candida</name>
    <name type="common">Springtail</name>
    <dbReference type="NCBI Taxonomy" id="158441"/>
    <lineage>
        <taxon>Eukaryota</taxon>
        <taxon>Metazoa</taxon>
        <taxon>Ecdysozoa</taxon>
        <taxon>Arthropoda</taxon>
        <taxon>Hexapoda</taxon>
        <taxon>Collembola</taxon>
        <taxon>Entomobryomorpha</taxon>
        <taxon>Isotomoidea</taxon>
        <taxon>Isotomidae</taxon>
        <taxon>Proisotominae</taxon>
        <taxon>Folsomia</taxon>
    </lineage>
</organism>
<reference evidence="1 2" key="1">
    <citation type="submission" date="2015-12" db="EMBL/GenBank/DDBJ databases">
        <title>The genome of Folsomia candida.</title>
        <authorList>
            <person name="Faddeeva A."/>
            <person name="Derks M.F."/>
            <person name="Anvar Y."/>
            <person name="Smit S."/>
            <person name="Van Straalen N."/>
            <person name="Roelofs D."/>
        </authorList>
    </citation>
    <scope>NUCLEOTIDE SEQUENCE [LARGE SCALE GENOMIC DNA]</scope>
    <source>
        <strain evidence="1 2">VU population</strain>
        <tissue evidence="1">Whole body</tissue>
    </source>
</reference>
<dbReference type="AlphaFoldDB" id="A0A226DL08"/>
<gene>
    <name evidence="1" type="ORF">Fcan01_19201</name>
</gene>
<comment type="caution">
    <text evidence="1">The sequence shown here is derived from an EMBL/GenBank/DDBJ whole genome shotgun (WGS) entry which is preliminary data.</text>
</comment>
<keyword evidence="2" id="KW-1185">Reference proteome</keyword>